<dbReference type="InterPro" id="IPR000477">
    <property type="entry name" value="RT_dom"/>
</dbReference>
<protein>
    <submittedName>
        <fullName evidence="2">Group II intron reverse transcriptase/maturase</fullName>
    </submittedName>
</protein>
<keyword evidence="2" id="KW-0808">Transferase</keyword>
<dbReference type="AlphaFoldDB" id="A0A7X0ZU77"/>
<dbReference type="PANTHER" id="PTHR34047:SF8">
    <property type="entry name" value="PROTEIN YKFC"/>
    <property type="match status" value="1"/>
</dbReference>
<feature type="non-terminal residue" evidence="2">
    <location>
        <position position="85"/>
    </location>
</feature>
<dbReference type="PANTHER" id="PTHR34047">
    <property type="entry name" value="NUCLEAR INTRON MATURASE 1, MITOCHONDRIAL-RELATED"/>
    <property type="match status" value="1"/>
</dbReference>
<keyword evidence="2" id="KW-0695">RNA-directed DNA polymerase</keyword>
<organism evidence="2 3">
    <name type="scientific">Listeria booriae</name>
    <dbReference type="NCBI Taxonomy" id="1552123"/>
    <lineage>
        <taxon>Bacteria</taxon>
        <taxon>Bacillati</taxon>
        <taxon>Bacillota</taxon>
        <taxon>Bacilli</taxon>
        <taxon>Bacillales</taxon>
        <taxon>Listeriaceae</taxon>
        <taxon>Listeria</taxon>
    </lineage>
</organism>
<dbReference type="PROSITE" id="PS50878">
    <property type="entry name" value="RT_POL"/>
    <property type="match status" value="1"/>
</dbReference>
<dbReference type="Proteomes" id="UP000565628">
    <property type="component" value="Unassembled WGS sequence"/>
</dbReference>
<evidence type="ECO:0000259" key="1">
    <source>
        <dbReference type="PROSITE" id="PS50878"/>
    </source>
</evidence>
<proteinExistence type="predicted"/>
<comment type="caution">
    <text evidence="2">The sequence shown here is derived from an EMBL/GenBank/DDBJ whole genome shotgun (WGS) entry which is preliminary data.</text>
</comment>
<dbReference type="RefSeq" id="WP_260508558.1">
    <property type="nucleotide sequence ID" value="NZ_JAASWV010000003.1"/>
</dbReference>
<dbReference type="InterPro" id="IPR051083">
    <property type="entry name" value="GrpII_Intron_Splice-Mob/Def"/>
</dbReference>
<dbReference type="EMBL" id="JAASWV010000003">
    <property type="protein sequence ID" value="MBC2309727.1"/>
    <property type="molecule type" value="Genomic_DNA"/>
</dbReference>
<dbReference type="Pfam" id="PF00078">
    <property type="entry name" value="RVT_1"/>
    <property type="match status" value="1"/>
</dbReference>
<gene>
    <name evidence="2" type="ORF">HCJ81_02445</name>
</gene>
<keyword evidence="2" id="KW-0548">Nucleotidyltransferase</keyword>
<sequence length="85" mass="9772">MHEPTLFLVSGVMIQDEYQETIIGTPQGGNLSPLLSNIMLHELDKELANRDLRFVRYADDCLIFVKSDMAARRVMRSVSKFIEEK</sequence>
<reference evidence="2 3" key="1">
    <citation type="submission" date="2020-03" db="EMBL/GenBank/DDBJ databases">
        <title>Soil Listeria distribution.</title>
        <authorList>
            <person name="Liao J."/>
            <person name="Wiedmann M."/>
        </authorList>
    </citation>
    <scope>NUCLEOTIDE SEQUENCE [LARGE SCALE GENOMIC DNA]</scope>
    <source>
        <strain evidence="2 3">FSL L7-0039</strain>
    </source>
</reference>
<feature type="domain" description="Reverse transcriptase" evidence="1">
    <location>
        <begin position="1"/>
        <end position="85"/>
    </location>
</feature>
<name>A0A7X0ZU77_9LIST</name>
<dbReference type="SUPFAM" id="SSF56672">
    <property type="entry name" value="DNA/RNA polymerases"/>
    <property type="match status" value="1"/>
</dbReference>
<dbReference type="InterPro" id="IPR043502">
    <property type="entry name" value="DNA/RNA_pol_sf"/>
</dbReference>
<dbReference type="GO" id="GO:0003964">
    <property type="term" value="F:RNA-directed DNA polymerase activity"/>
    <property type="evidence" value="ECO:0007669"/>
    <property type="project" value="UniProtKB-KW"/>
</dbReference>
<evidence type="ECO:0000313" key="2">
    <source>
        <dbReference type="EMBL" id="MBC2309727.1"/>
    </source>
</evidence>
<evidence type="ECO:0000313" key="3">
    <source>
        <dbReference type="Proteomes" id="UP000565628"/>
    </source>
</evidence>
<accession>A0A7X0ZU77</accession>